<dbReference type="CDD" id="cd05379">
    <property type="entry name" value="CAP_bacterial"/>
    <property type="match status" value="1"/>
</dbReference>
<feature type="domain" description="SCP" evidence="2">
    <location>
        <begin position="67"/>
        <end position="184"/>
    </location>
</feature>
<dbReference type="PANTHER" id="PTHR31157">
    <property type="entry name" value="SCP DOMAIN-CONTAINING PROTEIN"/>
    <property type="match status" value="1"/>
</dbReference>
<dbReference type="AlphaFoldDB" id="A0A1F6M4P4"/>
<dbReference type="InterPro" id="IPR035940">
    <property type="entry name" value="CAP_sf"/>
</dbReference>
<feature type="transmembrane region" description="Helical" evidence="1">
    <location>
        <begin position="408"/>
        <end position="424"/>
    </location>
</feature>
<organism evidence="3 4">
    <name type="scientific">Candidatus Magasanikbacteria bacterium RIFCSPHIGHO2_02_FULL_41_13</name>
    <dbReference type="NCBI Taxonomy" id="1798676"/>
    <lineage>
        <taxon>Bacteria</taxon>
        <taxon>Candidatus Magasanikiibacteriota</taxon>
    </lineage>
</organism>
<protein>
    <recommendedName>
        <fullName evidence="2">SCP domain-containing protein</fullName>
    </recommendedName>
</protein>
<gene>
    <name evidence="3" type="ORF">A3B90_00890</name>
</gene>
<dbReference type="STRING" id="1798676.A3B90_00890"/>
<keyword evidence="1" id="KW-0472">Membrane</keyword>
<dbReference type="InterPro" id="IPR014044">
    <property type="entry name" value="CAP_dom"/>
</dbReference>
<keyword evidence="1" id="KW-0812">Transmembrane</keyword>
<feature type="transmembrane region" description="Helical" evidence="1">
    <location>
        <begin position="381"/>
        <end position="401"/>
    </location>
</feature>
<evidence type="ECO:0000259" key="2">
    <source>
        <dbReference type="Pfam" id="PF00188"/>
    </source>
</evidence>
<dbReference type="Gene3D" id="3.40.33.10">
    <property type="entry name" value="CAP"/>
    <property type="match status" value="1"/>
</dbReference>
<evidence type="ECO:0000313" key="3">
    <source>
        <dbReference type="EMBL" id="OGH66575.1"/>
    </source>
</evidence>
<reference evidence="3 4" key="1">
    <citation type="journal article" date="2016" name="Nat. Commun.">
        <title>Thousands of microbial genomes shed light on interconnected biogeochemical processes in an aquifer system.</title>
        <authorList>
            <person name="Anantharaman K."/>
            <person name="Brown C.T."/>
            <person name="Hug L.A."/>
            <person name="Sharon I."/>
            <person name="Castelle C.J."/>
            <person name="Probst A.J."/>
            <person name="Thomas B.C."/>
            <person name="Singh A."/>
            <person name="Wilkins M.J."/>
            <person name="Karaoz U."/>
            <person name="Brodie E.L."/>
            <person name="Williams K.H."/>
            <person name="Hubbard S.S."/>
            <person name="Banfield J.F."/>
        </authorList>
    </citation>
    <scope>NUCLEOTIDE SEQUENCE [LARGE SCALE GENOMIC DNA]</scope>
</reference>
<evidence type="ECO:0000313" key="4">
    <source>
        <dbReference type="Proteomes" id="UP000178742"/>
    </source>
</evidence>
<keyword evidence="1" id="KW-1133">Transmembrane helix</keyword>
<dbReference type="Pfam" id="PF00188">
    <property type="entry name" value="CAP"/>
    <property type="match status" value="1"/>
</dbReference>
<dbReference type="SUPFAM" id="SSF55797">
    <property type="entry name" value="PR-1-like"/>
    <property type="match status" value="1"/>
</dbReference>
<sequence>MVEHLKHFFIPHEGNNYHPHILHSKRAIFYSTFFLGLKAMVFLFAMLLPSVVFVMPDLLAGEENKLLTLTNNLRIRHGVAPMSPIVPLHVSSDYKASDMADLHYFSHRSPNGYGLAHYLSLAGYNYEAAGENLAMGFSSAEEVFSSWVKSPTHYANLIDPDFKEFGVSMESGTYNDLATVYVAQHFGAAKTVEAKAFPESVEKIAGLKIASVETQNNDVVTSTSLLTTSSLVLASLPDIALAATPIFHTEPVLRQAHFVSEKSFIDWKEVEKDKTLFSAVVFIEGDVKSASVILNQHSFPLQKWDDTLYQGTLLLSEPVDNFFKPVVGASLKIIGSDGQVTNEVLSWKQIKVVSPSPLEKYIRAKSLPGIPEQIFNFSRGVYVFFLVFFSLALVLSIFIEIRRQHHHIIAQTLGLLVLLATLIIT</sequence>
<evidence type="ECO:0000256" key="1">
    <source>
        <dbReference type="SAM" id="Phobius"/>
    </source>
</evidence>
<accession>A0A1F6M4P4</accession>
<name>A0A1F6M4P4_9BACT</name>
<feature type="transmembrane region" description="Helical" evidence="1">
    <location>
        <begin position="27"/>
        <end position="48"/>
    </location>
</feature>
<dbReference type="Proteomes" id="UP000178742">
    <property type="component" value="Unassembled WGS sequence"/>
</dbReference>
<proteinExistence type="predicted"/>
<dbReference type="PANTHER" id="PTHR31157:SF1">
    <property type="entry name" value="SCP DOMAIN-CONTAINING PROTEIN"/>
    <property type="match status" value="1"/>
</dbReference>
<comment type="caution">
    <text evidence="3">The sequence shown here is derived from an EMBL/GenBank/DDBJ whole genome shotgun (WGS) entry which is preliminary data.</text>
</comment>
<dbReference type="EMBL" id="MFPX01000015">
    <property type="protein sequence ID" value="OGH66575.1"/>
    <property type="molecule type" value="Genomic_DNA"/>
</dbReference>